<accession>A0AAE0HTH5</accession>
<gene>
    <name evidence="2" type="ORF">B0H66DRAFT_607654</name>
</gene>
<name>A0AAE0HTH5_9PEZI</name>
<sequence>MQEPHGQWVYRGMGKGLKGAMATYARYGDVTFGALSPRFEGIPNTCPICFDREEYLLASHFGHGHDTTSEAPKAQNGHQPQTMSHPPSQDWVMPPPVSQPADWDVASRIPDFKALSPLIQEKGIKILPAEKSILGYNKDFRTTFVIYVDDHFMTGWDFWSMFAFLQEQYFPRVILGHIPLAGNKMTLFDSKIPTFKRWDELWTKKSSTSWDEVLQLVYLTPFLRRHIPGQADLVRTLKKAFFEEIGFTTPKGKKSVQTKWVEKVTSSWGPEQAEAIHRICTSVQERDLWDHLFETFSHRL</sequence>
<reference evidence="2" key="1">
    <citation type="journal article" date="2023" name="Mol. Phylogenet. Evol.">
        <title>Genome-scale phylogeny and comparative genomics of the fungal order Sordariales.</title>
        <authorList>
            <person name="Hensen N."/>
            <person name="Bonometti L."/>
            <person name="Westerberg I."/>
            <person name="Brannstrom I.O."/>
            <person name="Guillou S."/>
            <person name="Cros-Aarteil S."/>
            <person name="Calhoun S."/>
            <person name="Haridas S."/>
            <person name="Kuo A."/>
            <person name="Mondo S."/>
            <person name="Pangilinan J."/>
            <person name="Riley R."/>
            <person name="LaButti K."/>
            <person name="Andreopoulos B."/>
            <person name="Lipzen A."/>
            <person name="Chen C."/>
            <person name="Yan M."/>
            <person name="Daum C."/>
            <person name="Ng V."/>
            <person name="Clum A."/>
            <person name="Steindorff A."/>
            <person name="Ohm R.A."/>
            <person name="Martin F."/>
            <person name="Silar P."/>
            <person name="Natvig D.O."/>
            <person name="Lalanne C."/>
            <person name="Gautier V."/>
            <person name="Ament-Velasquez S.L."/>
            <person name="Kruys A."/>
            <person name="Hutchinson M.I."/>
            <person name="Powell A.J."/>
            <person name="Barry K."/>
            <person name="Miller A.N."/>
            <person name="Grigoriev I.V."/>
            <person name="Debuchy R."/>
            <person name="Gladieux P."/>
            <person name="Hiltunen Thoren M."/>
            <person name="Johannesson H."/>
        </authorList>
    </citation>
    <scope>NUCLEOTIDE SEQUENCE</scope>
    <source>
        <strain evidence="2">CBS 118394</strain>
    </source>
</reference>
<proteinExistence type="predicted"/>
<feature type="region of interest" description="Disordered" evidence="1">
    <location>
        <begin position="66"/>
        <end position="99"/>
    </location>
</feature>
<dbReference type="Proteomes" id="UP001283341">
    <property type="component" value="Unassembled WGS sequence"/>
</dbReference>
<keyword evidence="3" id="KW-1185">Reference proteome</keyword>
<evidence type="ECO:0000313" key="2">
    <source>
        <dbReference type="EMBL" id="KAK3312592.1"/>
    </source>
</evidence>
<comment type="caution">
    <text evidence="2">The sequence shown here is derived from an EMBL/GenBank/DDBJ whole genome shotgun (WGS) entry which is preliminary data.</text>
</comment>
<protein>
    <submittedName>
        <fullName evidence="2">Uncharacterized protein</fullName>
    </submittedName>
</protein>
<evidence type="ECO:0000256" key="1">
    <source>
        <dbReference type="SAM" id="MobiDB-lite"/>
    </source>
</evidence>
<reference evidence="2" key="2">
    <citation type="submission" date="2023-06" db="EMBL/GenBank/DDBJ databases">
        <authorList>
            <consortium name="Lawrence Berkeley National Laboratory"/>
            <person name="Haridas S."/>
            <person name="Hensen N."/>
            <person name="Bonometti L."/>
            <person name="Westerberg I."/>
            <person name="Brannstrom I.O."/>
            <person name="Guillou S."/>
            <person name="Cros-Aarteil S."/>
            <person name="Calhoun S."/>
            <person name="Kuo A."/>
            <person name="Mondo S."/>
            <person name="Pangilinan J."/>
            <person name="Riley R."/>
            <person name="Labutti K."/>
            <person name="Andreopoulos B."/>
            <person name="Lipzen A."/>
            <person name="Chen C."/>
            <person name="Yanf M."/>
            <person name="Daum C."/>
            <person name="Ng V."/>
            <person name="Clum A."/>
            <person name="Steindorff A."/>
            <person name="Ohm R."/>
            <person name="Martin F."/>
            <person name="Silar P."/>
            <person name="Natvig D."/>
            <person name="Lalanne C."/>
            <person name="Gautier V."/>
            <person name="Ament-Velasquez S.L."/>
            <person name="Kruys A."/>
            <person name="Hutchinson M.I."/>
            <person name="Powell A.J."/>
            <person name="Barry K."/>
            <person name="Miller A.N."/>
            <person name="Grigoriev I.V."/>
            <person name="Debuchy R."/>
            <person name="Gladieux P."/>
            <person name="Thoren M.H."/>
            <person name="Johannesson H."/>
        </authorList>
    </citation>
    <scope>NUCLEOTIDE SEQUENCE</scope>
    <source>
        <strain evidence="2">CBS 118394</strain>
    </source>
</reference>
<feature type="compositionally biased region" description="Polar residues" evidence="1">
    <location>
        <begin position="76"/>
        <end position="87"/>
    </location>
</feature>
<dbReference type="EMBL" id="JAUEDM010000008">
    <property type="protein sequence ID" value="KAK3312592.1"/>
    <property type="molecule type" value="Genomic_DNA"/>
</dbReference>
<evidence type="ECO:0000313" key="3">
    <source>
        <dbReference type="Proteomes" id="UP001283341"/>
    </source>
</evidence>
<dbReference type="AlphaFoldDB" id="A0AAE0HTH5"/>
<organism evidence="2 3">
    <name type="scientific">Apodospora peruviana</name>
    <dbReference type="NCBI Taxonomy" id="516989"/>
    <lineage>
        <taxon>Eukaryota</taxon>
        <taxon>Fungi</taxon>
        <taxon>Dikarya</taxon>
        <taxon>Ascomycota</taxon>
        <taxon>Pezizomycotina</taxon>
        <taxon>Sordariomycetes</taxon>
        <taxon>Sordariomycetidae</taxon>
        <taxon>Sordariales</taxon>
        <taxon>Lasiosphaeriaceae</taxon>
        <taxon>Apodospora</taxon>
    </lineage>
</organism>